<dbReference type="GeneID" id="92210644"/>
<evidence type="ECO:0000256" key="6">
    <source>
        <dbReference type="SAM" id="Phobius"/>
    </source>
</evidence>
<proteinExistence type="predicted"/>
<sequence>MKLDKGVISIVIRGVQLVLTIISLALGAAVLNALGYSFGRVAFTVAASVLTLLYLAFVCFVVPKGLNGRTPSLVIIIGESIFAIFYLAAWASIADFFPSTCDFGDMYSAYYYVGSFSENGCRLYQAILPMTLLNFIAFVASLGLFIHYSYIPEMKSQGFNHTVQMSSYLWGCIYPDVDGTGRKAWFGQWGSKTAADEEKAVGVEAGGVVADGQGVGDGEIHPQVTNVDQIENNQNVVENTINDTGAPTDAARVERPLEERAASTSSSDRDQK</sequence>
<reference evidence="8 9" key="1">
    <citation type="submission" date="2024-03" db="EMBL/GenBank/DDBJ databases">
        <authorList>
            <person name="Brejova B."/>
        </authorList>
    </citation>
    <scope>NUCLEOTIDE SEQUENCE [LARGE SCALE GENOMIC DNA]</scope>
    <source>
        <strain evidence="8 9">CBS 14171</strain>
    </source>
</reference>
<evidence type="ECO:0000256" key="3">
    <source>
        <dbReference type="ARBA" id="ARBA00022989"/>
    </source>
</evidence>
<feature type="transmembrane region" description="Helical" evidence="6">
    <location>
        <begin position="12"/>
        <end position="35"/>
    </location>
</feature>
<keyword evidence="2 6" id="KW-0812">Transmembrane</keyword>
<dbReference type="Pfam" id="PF01284">
    <property type="entry name" value="MARVEL"/>
    <property type="match status" value="1"/>
</dbReference>
<protein>
    <recommendedName>
        <fullName evidence="7">MARVEL domain-containing protein</fullName>
    </recommendedName>
</protein>
<dbReference type="RefSeq" id="XP_066832386.1">
    <property type="nucleotide sequence ID" value="XM_066975781.1"/>
</dbReference>
<feature type="domain" description="MARVEL" evidence="7">
    <location>
        <begin position="9"/>
        <end position="143"/>
    </location>
</feature>
<evidence type="ECO:0000313" key="8">
    <source>
        <dbReference type="EMBL" id="CAK9441580.1"/>
    </source>
</evidence>
<dbReference type="Proteomes" id="UP001497383">
    <property type="component" value="Chromosome 7"/>
</dbReference>
<feature type="compositionally biased region" description="Basic and acidic residues" evidence="5">
    <location>
        <begin position="251"/>
        <end position="272"/>
    </location>
</feature>
<comment type="subcellular location">
    <subcellularLocation>
        <location evidence="1">Membrane</location>
        <topology evidence="1">Multi-pass membrane protein</topology>
    </subcellularLocation>
</comment>
<dbReference type="PANTHER" id="PTHR37451">
    <property type="entry name" value="MARVEL DOMAIN"/>
    <property type="match status" value="1"/>
</dbReference>
<feature type="transmembrane region" description="Helical" evidence="6">
    <location>
        <begin position="73"/>
        <end position="93"/>
    </location>
</feature>
<feature type="transmembrane region" description="Helical" evidence="6">
    <location>
        <begin position="41"/>
        <end position="61"/>
    </location>
</feature>
<evidence type="ECO:0000256" key="1">
    <source>
        <dbReference type="ARBA" id="ARBA00004141"/>
    </source>
</evidence>
<dbReference type="InterPro" id="IPR008253">
    <property type="entry name" value="Marvel"/>
</dbReference>
<evidence type="ECO:0000256" key="5">
    <source>
        <dbReference type="SAM" id="MobiDB-lite"/>
    </source>
</evidence>
<keyword evidence="3 6" id="KW-1133">Transmembrane helix</keyword>
<gene>
    <name evidence="8" type="ORF">LODBEIA_P54480</name>
</gene>
<keyword evidence="4 6" id="KW-0472">Membrane</keyword>
<evidence type="ECO:0000256" key="2">
    <source>
        <dbReference type="ARBA" id="ARBA00022692"/>
    </source>
</evidence>
<feature type="transmembrane region" description="Helical" evidence="6">
    <location>
        <begin position="123"/>
        <end position="146"/>
    </location>
</feature>
<evidence type="ECO:0000259" key="7">
    <source>
        <dbReference type="Pfam" id="PF01284"/>
    </source>
</evidence>
<feature type="region of interest" description="Disordered" evidence="5">
    <location>
        <begin position="239"/>
        <end position="272"/>
    </location>
</feature>
<organism evidence="8 9">
    <name type="scientific">Lodderomyces beijingensis</name>
    <dbReference type="NCBI Taxonomy" id="1775926"/>
    <lineage>
        <taxon>Eukaryota</taxon>
        <taxon>Fungi</taxon>
        <taxon>Dikarya</taxon>
        <taxon>Ascomycota</taxon>
        <taxon>Saccharomycotina</taxon>
        <taxon>Pichiomycetes</taxon>
        <taxon>Debaryomycetaceae</taxon>
        <taxon>Candida/Lodderomyces clade</taxon>
        <taxon>Lodderomyces</taxon>
    </lineage>
</organism>
<accession>A0ABP0ZTK2</accession>
<name>A0ABP0ZTK2_9ASCO</name>
<dbReference type="EMBL" id="OZ022411">
    <property type="protein sequence ID" value="CAK9441580.1"/>
    <property type="molecule type" value="Genomic_DNA"/>
</dbReference>
<dbReference type="PANTHER" id="PTHR37451:SF1">
    <property type="entry name" value="MARVEL DOMAIN-CONTAINING PROTEIN"/>
    <property type="match status" value="1"/>
</dbReference>
<evidence type="ECO:0000256" key="4">
    <source>
        <dbReference type="ARBA" id="ARBA00023136"/>
    </source>
</evidence>
<evidence type="ECO:0000313" key="9">
    <source>
        <dbReference type="Proteomes" id="UP001497383"/>
    </source>
</evidence>
<keyword evidence="9" id="KW-1185">Reference proteome</keyword>